<keyword evidence="1" id="KW-0472">Membrane</keyword>
<sequence>MSSGLSNLGIVHTAISLVAVAAGLIALARDGQIVSGNRIGRLYLWATVLTCLTGFGIFAHGGFGKPHALGVLTLIVLGIAWGAGRLGWFGRAAPYVEVVAYSTSFMFHWIPAITETTTRLPLGAPLLASPEAPQLQAVAGLLFMLLIVGVTLQLRRLRRRLGAGGAALAA</sequence>
<evidence type="ECO:0000256" key="1">
    <source>
        <dbReference type="SAM" id="Phobius"/>
    </source>
</evidence>
<keyword evidence="3" id="KW-1185">Reference proteome</keyword>
<feature type="transmembrane region" description="Helical" evidence="1">
    <location>
        <begin position="69"/>
        <end position="88"/>
    </location>
</feature>
<gene>
    <name evidence="2" type="ORF">QWJ38_14040</name>
</gene>
<dbReference type="RefSeq" id="WP_290359705.1">
    <property type="nucleotide sequence ID" value="NZ_JAUHHC010000003.1"/>
</dbReference>
<keyword evidence="1" id="KW-0812">Transmembrane</keyword>
<dbReference type="Proteomes" id="UP001228044">
    <property type="component" value="Unassembled WGS sequence"/>
</dbReference>
<comment type="caution">
    <text evidence="2">The sequence shown here is derived from an EMBL/GenBank/DDBJ whole genome shotgun (WGS) entry which is preliminary data.</text>
</comment>
<dbReference type="EMBL" id="JAUHHC010000003">
    <property type="protein sequence ID" value="MDN3921411.1"/>
    <property type="molecule type" value="Genomic_DNA"/>
</dbReference>
<organism evidence="2 3">
    <name type="scientific">Roseateles violae</name>
    <dbReference type="NCBI Taxonomy" id="3058042"/>
    <lineage>
        <taxon>Bacteria</taxon>
        <taxon>Pseudomonadati</taxon>
        <taxon>Pseudomonadota</taxon>
        <taxon>Betaproteobacteria</taxon>
        <taxon>Burkholderiales</taxon>
        <taxon>Sphaerotilaceae</taxon>
        <taxon>Roseateles</taxon>
    </lineage>
</organism>
<reference evidence="2 3" key="1">
    <citation type="submission" date="2023-06" db="EMBL/GenBank/DDBJ databases">
        <title>Pelomonas sp. PFR6 16S ribosomal RNA gene Genome sequencing and assembly.</title>
        <authorList>
            <person name="Woo H."/>
        </authorList>
    </citation>
    <scope>NUCLEOTIDE SEQUENCE [LARGE SCALE GENOMIC DNA]</scope>
    <source>
        <strain evidence="2 3">PFR6</strain>
    </source>
</reference>
<evidence type="ECO:0000313" key="2">
    <source>
        <dbReference type="EMBL" id="MDN3921411.1"/>
    </source>
</evidence>
<keyword evidence="1" id="KW-1133">Transmembrane helix</keyword>
<name>A0ABT8DTL3_9BURK</name>
<feature type="transmembrane region" description="Helical" evidence="1">
    <location>
        <begin position="6"/>
        <end position="28"/>
    </location>
</feature>
<evidence type="ECO:0008006" key="4">
    <source>
        <dbReference type="Google" id="ProtNLM"/>
    </source>
</evidence>
<accession>A0ABT8DTL3</accession>
<protein>
    <recommendedName>
        <fullName evidence="4">DUF2306 domain-containing protein</fullName>
    </recommendedName>
</protein>
<proteinExistence type="predicted"/>
<feature type="transmembrane region" description="Helical" evidence="1">
    <location>
        <begin position="95"/>
        <end position="114"/>
    </location>
</feature>
<evidence type="ECO:0000313" key="3">
    <source>
        <dbReference type="Proteomes" id="UP001228044"/>
    </source>
</evidence>
<feature type="transmembrane region" description="Helical" evidence="1">
    <location>
        <begin position="40"/>
        <end position="63"/>
    </location>
</feature>
<feature type="transmembrane region" description="Helical" evidence="1">
    <location>
        <begin position="134"/>
        <end position="152"/>
    </location>
</feature>